<keyword evidence="1" id="KW-1133">Transmembrane helix</keyword>
<dbReference type="PATRIC" id="fig|269796.9.peg.3202"/>
<keyword evidence="1" id="KW-0472">Membrane</keyword>
<dbReference type="HOGENOM" id="CLU_2883015_0_0_5"/>
<evidence type="ECO:0000256" key="1">
    <source>
        <dbReference type="SAM" id="Phobius"/>
    </source>
</evidence>
<feature type="transmembrane region" description="Helical" evidence="1">
    <location>
        <begin position="38"/>
        <end position="59"/>
    </location>
</feature>
<dbReference type="RefSeq" id="WP_011390837.1">
    <property type="nucleotide sequence ID" value="NC_007643.1"/>
</dbReference>
<feature type="transmembrane region" description="Helical" evidence="1">
    <location>
        <begin position="6"/>
        <end position="26"/>
    </location>
</feature>
<dbReference type="EMBL" id="CP000230">
    <property type="protein sequence ID" value="ABC23884.1"/>
    <property type="molecule type" value="Genomic_DNA"/>
</dbReference>
<protein>
    <submittedName>
        <fullName evidence="2">Uncharacterized protein</fullName>
    </submittedName>
</protein>
<reference evidence="2 3" key="1">
    <citation type="journal article" date="2011" name="Stand. Genomic Sci.">
        <title>Complete genome sequence of Rhodospirillum rubrum type strain (S1).</title>
        <authorList>
            <person name="Munk A.C."/>
            <person name="Copeland A."/>
            <person name="Lucas S."/>
            <person name="Lapidus A."/>
            <person name="Del Rio T.G."/>
            <person name="Barry K."/>
            <person name="Detter J.C."/>
            <person name="Hammon N."/>
            <person name="Israni S."/>
            <person name="Pitluck S."/>
            <person name="Brettin T."/>
            <person name="Bruce D."/>
            <person name="Han C."/>
            <person name="Tapia R."/>
            <person name="Gilna P."/>
            <person name="Schmutz J."/>
            <person name="Larimer F."/>
            <person name="Land M."/>
            <person name="Kyrpides N.C."/>
            <person name="Mavromatis K."/>
            <person name="Richardson P."/>
            <person name="Rohde M."/>
            <person name="Goker M."/>
            <person name="Klenk H.P."/>
            <person name="Zhang Y."/>
            <person name="Roberts G.P."/>
            <person name="Reslewic S."/>
            <person name="Schwartz D.C."/>
        </authorList>
    </citation>
    <scope>NUCLEOTIDE SEQUENCE [LARGE SCALE GENOMIC DNA]</scope>
    <source>
        <strain evidence="3">ATCC 11170 / ATH 1.1.1 / DSM 467 / LMG 4362 / NCIMB 8255 / S1</strain>
    </source>
</reference>
<gene>
    <name evidence="2" type="ordered locus">Rru_A3089</name>
</gene>
<evidence type="ECO:0000313" key="3">
    <source>
        <dbReference type="Proteomes" id="UP000001929"/>
    </source>
</evidence>
<keyword evidence="1" id="KW-0812">Transmembrane</keyword>
<dbReference type="KEGG" id="rru:Rru_A3089"/>
<keyword evidence="3" id="KW-1185">Reference proteome</keyword>
<accession>Q2RPR1</accession>
<name>Q2RPR1_RHORT</name>
<evidence type="ECO:0000313" key="2">
    <source>
        <dbReference type="EMBL" id="ABC23884.1"/>
    </source>
</evidence>
<proteinExistence type="predicted"/>
<dbReference type="Proteomes" id="UP000001929">
    <property type="component" value="Chromosome"/>
</dbReference>
<organism evidence="2 3">
    <name type="scientific">Rhodospirillum rubrum (strain ATCC 11170 / ATH 1.1.1 / DSM 467 / LMG 4362 / NCIMB 8255 / S1)</name>
    <dbReference type="NCBI Taxonomy" id="269796"/>
    <lineage>
        <taxon>Bacteria</taxon>
        <taxon>Pseudomonadati</taxon>
        <taxon>Pseudomonadota</taxon>
        <taxon>Alphaproteobacteria</taxon>
        <taxon>Rhodospirillales</taxon>
        <taxon>Rhodospirillaceae</taxon>
        <taxon>Rhodospirillum</taxon>
    </lineage>
</organism>
<dbReference type="EnsemblBacteria" id="ABC23884">
    <property type="protein sequence ID" value="ABC23884"/>
    <property type="gene ID" value="Rru_A3089"/>
</dbReference>
<sequence>MVTAKLLGILVVAVVGLAFYLSIYVVGSTIAMPFMTIMLFVGLALTVLLMVLIVAMTAAKNIE</sequence>
<dbReference type="AlphaFoldDB" id="Q2RPR1"/>